<comment type="caution">
    <text evidence="1">The sequence shown here is derived from an EMBL/GenBank/DDBJ whole genome shotgun (WGS) entry which is preliminary data.</text>
</comment>
<sequence>MKSKFFYTNGTGKLHAHEKEKPLEIKVRSYTFNGPEDRQAMLEKLHICSQFDMRYRGLLEFYSNDLAAYKRKKGSGKHANEFLRILAKHFTDHLEDKCPSSWEACQPSFWEELIHITFPRLMKISTKQRESEIFLLQLNRFVRWLDQRVGTSWYELVKQYTETAKPELIMCERLINYLVVRTYPSIHQNNWNFKEERAANDADYNQCTTVIDSVYQVEEVCDNIITVTDLDTSWSYKLANMPSRLISTGMLLQGSIGKKRGDYYWNWLGVSGVYPAKAKNHFTLAD</sequence>
<organism evidence="1 2">
    <name type="scientific">Tigheibacillus jepli</name>
    <dbReference type="NCBI Taxonomy" id="3035914"/>
    <lineage>
        <taxon>Bacteria</taxon>
        <taxon>Bacillati</taxon>
        <taxon>Bacillota</taxon>
        <taxon>Bacilli</taxon>
        <taxon>Bacillales</taxon>
        <taxon>Bacillaceae</taxon>
        <taxon>Tigheibacillus</taxon>
    </lineage>
</organism>
<protein>
    <submittedName>
        <fullName evidence="1">Uncharacterized protein</fullName>
    </submittedName>
</protein>
<dbReference type="Proteomes" id="UP001228376">
    <property type="component" value="Unassembled WGS sequence"/>
</dbReference>
<dbReference type="RefSeq" id="WP_306066987.1">
    <property type="nucleotide sequence ID" value="NZ_JAROCA020000001.1"/>
</dbReference>
<keyword evidence="2" id="KW-1185">Reference proteome</keyword>
<dbReference type="EMBL" id="JAROCA020000001">
    <property type="protein sequence ID" value="MDY0406364.1"/>
    <property type="molecule type" value="Genomic_DNA"/>
</dbReference>
<evidence type="ECO:0000313" key="1">
    <source>
        <dbReference type="EMBL" id="MDY0406364.1"/>
    </source>
</evidence>
<accession>A0ABU5CKL9</accession>
<evidence type="ECO:0000313" key="2">
    <source>
        <dbReference type="Proteomes" id="UP001228376"/>
    </source>
</evidence>
<reference evidence="1 2" key="1">
    <citation type="submission" date="2023-10" db="EMBL/GenBank/DDBJ databases">
        <title>179-bfca-hs.</title>
        <authorList>
            <person name="Miliotis G."/>
            <person name="Sengupta P."/>
            <person name="Hameed A."/>
            <person name="Chuvochina M."/>
            <person name="Mcdonagh F."/>
            <person name="Simpson A.C."/>
            <person name="Singh N.K."/>
            <person name="Rekha P.D."/>
            <person name="Raman K."/>
            <person name="Hugenholtz P."/>
            <person name="Venkateswaran K."/>
        </authorList>
    </citation>
    <scope>NUCLEOTIDE SEQUENCE [LARGE SCALE GENOMIC DNA]</scope>
    <source>
        <strain evidence="1 2">179-BFC-A-HS</strain>
    </source>
</reference>
<name>A0ABU5CKL9_9BACI</name>
<gene>
    <name evidence="1" type="ORF">P5G51_014070</name>
</gene>
<proteinExistence type="predicted"/>